<feature type="region of interest" description="Disordered" evidence="1">
    <location>
        <begin position="129"/>
        <end position="149"/>
    </location>
</feature>
<accession>A0AA36MES2</accession>
<feature type="compositionally biased region" description="Low complexity" evidence="1">
    <location>
        <begin position="129"/>
        <end position="145"/>
    </location>
</feature>
<evidence type="ECO:0000256" key="1">
    <source>
        <dbReference type="SAM" id="MobiDB-lite"/>
    </source>
</evidence>
<name>A0AA36MES2_CYLNA</name>
<proteinExistence type="predicted"/>
<organism evidence="2 3">
    <name type="scientific">Cylicocyclus nassatus</name>
    <name type="common">Nematode worm</name>
    <dbReference type="NCBI Taxonomy" id="53992"/>
    <lineage>
        <taxon>Eukaryota</taxon>
        <taxon>Metazoa</taxon>
        <taxon>Ecdysozoa</taxon>
        <taxon>Nematoda</taxon>
        <taxon>Chromadorea</taxon>
        <taxon>Rhabditida</taxon>
        <taxon>Rhabditina</taxon>
        <taxon>Rhabditomorpha</taxon>
        <taxon>Strongyloidea</taxon>
        <taxon>Strongylidae</taxon>
        <taxon>Cylicocyclus</taxon>
    </lineage>
</organism>
<dbReference type="Proteomes" id="UP001176961">
    <property type="component" value="Unassembled WGS sequence"/>
</dbReference>
<protein>
    <submittedName>
        <fullName evidence="2">Uncharacterized protein</fullName>
    </submittedName>
</protein>
<sequence length="201" mass="22278">MKNKERKAIVIGAVIEIRSHSELYQSNLQRPDYLRLHGVVVEDNNVKRIHCQPLWRKNITRYAVENICAAVGAAMKSFHLITASSTQMDTVRWWSGLILPVAIRMLDPLGGKQQSSPWFDSLSTSSTAMNSNSSGSSGSPLSLSSHLRDSSDALSRPTWLFNSQGRPARLFVQAGKERTRSPVEKTHLYSCSGHRSCPGQG</sequence>
<keyword evidence="3" id="KW-1185">Reference proteome</keyword>
<reference evidence="2" key="1">
    <citation type="submission" date="2023-07" db="EMBL/GenBank/DDBJ databases">
        <authorList>
            <consortium name="CYATHOMIX"/>
        </authorList>
    </citation>
    <scope>NUCLEOTIDE SEQUENCE</scope>
    <source>
        <strain evidence="2">N/A</strain>
    </source>
</reference>
<evidence type="ECO:0000313" key="2">
    <source>
        <dbReference type="EMBL" id="CAJ0607700.1"/>
    </source>
</evidence>
<feature type="region of interest" description="Disordered" evidence="1">
    <location>
        <begin position="173"/>
        <end position="201"/>
    </location>
</feature>
<dbReference type="EMBL" id="CATQJL010000316">
    <property type="protein sequence ID" value="CAJ0607700.1"/>
    <property type="molecule type" value="Genomic_DNA"/>
</dbReference>
<evidence type="ECO:0000313" key="3">
    <source>
        <dbReference type="Proteomes" id="UP001176961"/>
    </source>
</evidence>
<comment type="caution">
    <text evidence="2">The sequence shown here is derived from an EMBL/GenBank/DDBJ whole genome shotgun (WGS) entry which is preliminary data.</text>
</comment>
<gene>
    <name evidence="2" type="ORF">CYNAS_LOCUS19683</name>
</gene>
<dbReference type="AlphaFoldDB" id="A0AA36MES2"/>
<feature type="compositionally biased region" description="Basic and acidic residues" evidence="1">
    <location>
        <begin position="175"/>
        <end position="187"/>
    </location>
</feature>